<protein>
    <submittedName>
        <fullName evidence="1">Uncharacterized protein</fullName>
    </submittedName>
</protein>
<keyword evidence="2" id="KW-1185">Reference proteome</keyword>
<dbReference type="GeneID" id="64698128"/>
<dbReference type="AlphaFoldDB" id="A0A9P7FGT2"/>
<name>A0A9P7FGT2_9AGAM</name>
<gene>
    <name evidence="1" type="ORF">F5147DRAFT_674703</name>
</gene>
<dbReference type="OrthoDB" id="2986975at2759"/>
<dbReference type="EMBL" id="JABBWM010000007">
    <property type="protein sequence ID" value="KAG2115805.1"/>
    <property type="molecule type" value="Genomic_DNA"/>
</dbReference>
<proteinExistence type="predicted"/>
<reference evidence="1" key="1">
    <citation type="journal article" date="2020" name="New Phytol.">
        <title>Comparative genomics reveals dynamic genome evolution in host specialist ectomycorrhizal fungi.</title>
        <authorList>
            <person name="Lofgren L.A."/>
            <person name="Nguyen N.H."/>
            <person name="Vilgalys R."/>
            <person name="Ruytinx J."/>
            <person name="Liao H.L."/>
            <person name="Branco S."/>
            <person name="Kuo A."/>
            <person name="LaButti K."/>
            <person name="Lipzen A."/>
            <person name="Andreopoulos W."/>
            <person name="Pangilinan J."/>
            <person name="Riley R."/>
            <person name="Hundley H."/>
            <person name="Na H."/>
            <person name="Barry K."/>
            <person name="Grigoriev I.V."/>
            <person name="Stajich J.E."/>
            <person name="Kennedy P.G."/>
        </authorList>
    </citation>
    <scope>NUCLEOTIDE SEQUENCE</scope>
    <source>
        <strain evidence="1">FC423</strain>
    </source>
</reference>
<accession>A0A9P7FGT2</accession>
<evidence type="ECO:0000313" key="1">
    <source>
        <dbReference type="EMBL" id="KAG2115805.1"/>
    </source>
</evidence>
<comment type="caution">
    <text evidence="1">The sequence shown here is derived from an EMBL/GenBank/DDBJ whole genome shotgun (WGS) entry which is preliminary data.</text>
</comment>
<dbReference type="RefSeq" id="XP_041297184.1">
    <property type="nucleotide sequence ID" value="XM_041435869.1"/>
</dbReference>
<evidence type="ECO:0000313" key="2">
    <source>
        <dbReference type="Proteomes" id="UP000823399"/>
    </source>
</evidence>
<sequence>MKDQRQDCIVWTDWMLLKIYEQFTTVVCLKEQVRATDPHWNDLVRHIQYGSRGRQHIELLRSLVLTTNSQVPRDFKLLGTSDHYRT</sequence>
<dbReference type="Proteomes" id="UP000823399">
    <property type="component" value="Unassembled WGS sequence"/>
</dbReference>
<organism evidence="1 2">
    <name type="scientific">Suillus discolor</name>
    <dbReference type="NCBI Taxonomy" id="1912936"/>
    <lineage>
        <taxon>Eukaryota</taxon>
        <taxon>Fungi</taxon>
        <taxon>Dikarya</taxon>
        <taxon>Basidiomycota</taxon>
        <taxon>Agaricomycotina</taxon>
        <taxon>Agaricomycetes</taxon>
        <taxon>Agaricomycetidae</taxon>
        <taxon>Boletales</taxon>
        <taxon>Suillineae</taxon>
        <taxon>Suillaceae</taxon>
        <taxon>Suillus</taxon>
    </lineage>
</organism>